<evidence type="ECO:0000259" key="2">
    <source>
        <dbReference type="Pfam" id="PF02627"/>
    </source>
</evidence>
<evidence type="ECO:0000256" key="1">
    <source>
        <dbReference type="SAM" id="MobiDB-lite"/>
    </source>
</evidence>
<feature type="domain" description="Carboxymuconolactone decarboxylase-like" evidence="2">
    <location>
        <begin position="62"/>
        <end position="125"/>
    </location>
</feature>
<protein>
    <submittedName>
        <fullName evidence="3">Carboxymuconolactone decarboxylase family protein</fullName>
    </submittedName>
</protein>
<dbReference type="OrthoDB" id="9129225at2"/>
<dbReference type="PANTHER" id="PTHR34846:SF11">
    <property type="entry name" value="4-CARBOXYMUCONOLACTONE DECARBOXYLASE FAMILY PROTEIN (AFU_ORTHOLOGUE AFUA_6G11590)"/>
    <property type="match status" value="1"/>
</dbReference>
<feature type="region of interest" description="Disordered" evidence="1">
    <location>
        <begin position="1"/>
        <end position="37"/>
    </location>
</feature>
<evidence type="ECO:0000313" key="3">
    <source>
        <dbReference type="EMBL" id="MYZ47147.1"/>
    </source>
</evidence>
<evidence type="ECO:0000313" key="4">
    <source>
        <dbReference type="Proteomes" id="UP000773614"/>
    </source>
</evidence>
<feature type="compositionally biased region" description="Basic and acidic residues" evidence="1">
    <location>
        <begin position="11"/>
        <end position="23"/>
    </location>
</feature>
<dbReference type="InterPro" id="IPR003779">
    <property type="entry name" value="CMD-like"/>
</dbReference>
<proteinExistence type="predicted"/>
<dbReference type="Proteomes" id="UP000773614">
    <property type="component" value="Unassembled WGS sequence"/>
</dbReference>
<dbReference type="SUPFAM" id="SSF69118">
    <property type="entry name" value="AhpD-like"/>
    <property type="match status" value="1"/>
</dbReference>
<dbReference type="GO" id="GO:0051920">
    <property type="term" value="F:peroxiredoxin activity"/>
    <property type="evidence" value="ECO:0007669"/>
    <property type="project" value="InterPro"/>
</dbReference>
<dbReference type="Pfam" id="PF02627">
    <property type="entry name" value="CMD"/>
    <property type="match status" value="1"/>
</dbReference>
<reference evidence="3" key="1">
    <citation type="submission" date="2019-03" db="EMBL/GenBank/DDBJ databases">
        <title>Afifella sp. nov., isolated from activated sludge.</title>
        <authorList>
            <person name="Li Q."/>
            <person name="Liu Y."/>
        </authorList>
    </citation>
    <scope>NUCLEOTIDE SEQUENCE</scope>
    <source>
        <strain evidence="3">L72</strain>
    </source>
</reference>
<gene>
    <name evidence="3" type="ORF">E4O86_05405</name>
</gene>
<dbReference type="PANTHER" id="PTHR34846">
    <property type="entry name" value="4-CARBOXYMUCONOLACTONE DECARBOXYLASE FAMILY PROTEIN (AFU_ORTHOLOGUE AFUA_6G11590)"/>
    <property type="match status" value="1"/>
</dbReference>
<comment type="caution">
    <text evidence="3">The sequence shown here is derived from an EMBL/GenBank/DDBJ whole genome shotgun (WGS) entry which is preliminary data.</text>
</comment>
<dbReference type="EMBL" id="SPKJ01000010">
    <property type="protein sequence ID" value="MYZ47147.1"/>
    <property type="molecule type" value="Genomic_DNA"/>
</dbReference>
<dbReference type="AlphaFoldDB" id="A0A964T395"/>
<organism evidence="3 4">
    <name type="scientific">Propylenella binzhouense</name>
    <dbReference type="NCBI Taxonomy" id="2555902"/>
    <lineage>
        <taxon>Bacteria</taxon>
        <taxon>Pseudomonadati</taxon>
        <taxon>Pseudomonadota</taxon>
        <taxon>Alphaproteobacteria</taxon>
        <taxon>Hyphomicrobiales</taxon>
        <taxon>Propylenellaceae</taxon>
        <taxon>Propylenella</taxon>
    </lineage>
</organism>
<dbReference type="Gene3D" id="1.20.1290.10">
    <property type="entry name" value="AhpD-like"/>
    <property type="match status" value="1"/>
</dbReference>
<dbReference type="RefSeq" id="WP_161139495.1">
    <property type="nucleotide sequence ID" value="NZ_SPKJ01000010.1"/>
</dbReference>
<dbReference type="InterPro" id="IPR029032">
    <property type="entry name" value="AhpD-like"/>
</dbReference>
<keyword evidence="4" id="KW-1185">Reference proteome</keyword>
<name>A0A964T395_9HYPH</name>
<sequence length="228" mass="25214">MTVNDSQVGATDDRANDPGREGRIPLPDRAQMSPQQQKVYDEVVKGPRGMMVGPLRAVIHSPELADRWQRLGEFVRYRTVLPVDLKELAIIASAKRWNSEVEWGVHARAAKEAGVADRVVDAIRDGNEPHLDESAADVYKFTCQLQMSGEVEDETYRAVLRRWGNRGIVELTALIGYYTMVAMMLNAHRVPLPPGMPSVFEKGGTGARELAVLAPPKLRSATSPPDET</sequence>
<accession>A0A964T395</accession>